<evidence type="ECO:0000313" key="4">
    <source>
        <dbReference type="EMBL" id="SMC52576.1"/>
    </source>
</evidence>
<dbReference type="EMBL" id="CP062789">
    <property type="protein sequence ID" value="QOK21928.1"/>
    <property type="molecule type" value="Genomic_DNA"/>
</dbReference>
<gene>
    <name evidence="2" type="ORF">ASJ30_11050</name>
    <name evidence="3" type="ORF">IGS73_12495</name>
    <name evidence="4" type="ORF">SAMN06296429_104268</name>
</gene>
<reference evidence="4 6" key="2">
    <citation type="submission" date="2017-04" db="EMBL/GenBank/DDBJ databases">
        <authorList>
            <person name="Afonso C.L."/>
            <person name="Miller P.J."/>
            <person name="Scott M.A."/>
            <person name="Spackman E."/>
            <person name="Goraichik I."/>
            <person name="Dimitrov K.M."/>
            <person name="Suarez D.L."/>
            <person name="Swayne D.E."/>
        </authorList>
    </citation>
    <scope>NUCLEOTIDE SEQUENCE [LARGE SCALE GENOMIC DNA]</scope>
    <source>
        <strain evidence="4 6">CGMCC 1.12511</strain>
    </source>
</reference>
<accession>A0A1W1ZW47</accession>
<organism evidence="2 5">
    <name type="scientific">Janibacter indicus</name>
    <dbReference type="NCBI Taxonomy" id="857417"/>
    <lineage>
        <taxon>Bacteria</taxon>
        <taxon>Bacillati</taxon>
        <taxon>Actinomycetota</taxon>
        <taxon>Actinomycetes</taxon>
        <taxon>Micrococcales</taxon>
        <taxon>Intrasporangiaceae</taxon>
        <taxon>Janibacter</taxon>
    </lineage>
</organism>
<name>A0A1L3MHX8_9MICO</name>
<dbReference type="Proteomes" id="UP000593998">
    <property type="component" value="Chromosome"/>
</dbReference>
<evidence type="ECO:0000313" key="5">
    <source>
        <dbReference type="Proteomes" id="UP000182938"/>
    </source>
</evidence>
<dbReference type="CDD" id="cd11614">
    <property type="entry name" value="SAF_CpaB_FlgA_like"/>
    <property type="match status" value="1"/>
</dbReference>
<keyword evidence="1" id="KW-0472">Membrane</keyword>
<evidence type="ECO:0008006" key="8">
    <source>
        <dbReference type="Google" id="ProtNLM"/>
    </source>
</evidence>
<evidence type="ECO:0000313" key="7">
    <source>
        <dbReference type="Proteomes" id="UP000593998"/>
    </source>
</evidence>
<dbReference type="EMBL" id="FWXN01000004">
    <property type="protein sequence ID" value="SMC52576.1"/>
    <property type="molecule type" value="Genomic_DNA"/>
</dbReference>
<feature type="transmembrane region" description="Helical" evidence="1">
    <location>
        <begin position="20"/>
        <end position="40"/>
    </location>
</feature>
<dbReference type="KEGG" id="jte:ASJ30_11050"/>
<keyword evidence="1" id="KW-0812">Transmembrane</keyword>
<evidence type="ECO:0000313" key="2">
    <source>
        <dbReference type="EMBL" id="APH01997.1"/>
    </source>
</evidence>
<evidence type="ECO:0000256" key="1">
    <source>
        <dbReference type="SAM" id="Phobius"/>
    </source>
</evidence>
<protein>
    <recommendedName>
        <fullName evidence="8">SAF domain-containing protein</fullName>
    </recommendedName>
</protein>
<dbReference type="Proteomes" id="UP000182938">
    <property type="component" value="Chromosome"/>
</dbReference>
<dbReference type="OrthoDB" id="5192391at2"/>
<reference evidence="2 5" key="1">
    <citation type="submission" date="2015-11" db="EMBL/GenBank/DDBJ databases">
        <authorList>
            <person name="Zhang Y."/>
            <person name="Guo Z."/>
        </authorList>
    </citation>
    <scope>NUCLEOTIDE SEQUENCE [LARGE SCALE GENOMIC DNA]</scope>
    <source>
        <strain evidence="2 5">YFY001</strain>
    </source>
</reference>
<keyword evidence="1" id="KW-1133">Transmembrane helix</keyword>
<evidence type="ECO:0000313" key="6">
    <source>
        <dbReference type="Proteomes" id="UP000192634"/>
    </source>
</evidence>
<proteinExistence type="predicted"/>
<dbReference type="EMBL" id="CP013290">
    <property type="protein sequence ID" value="APH01997.1"/>
    <property type="molecule type" value="Genomic_DNA"/>
</dbReference>
<sequence length="223" mass="23796">MSDLPTPAARRLTKPSWKDTRLLVGVLLVLLSIIIGALAMRAADDRVGMWVASEQLTPGETIETSDLERVDVQLGDAQGDYLMSNERLPNGAVIDREVRPGELVPRAAVVNPVDLDVQRVAVHVDPAYTSNLVKGSRVTVFTAAPPTKGADGAPAGDEPQYEEFISRATVHSLPRGGGVMGSSSRTSVIIVVPKDRVPELLTLDTAETPIRLAIESGSPESQD</sequence>
<dbReference type="AlphaFoldDB" id="A0A1L3MHX8"/>
<accession>A0A1L3MHX8</accession>
<evidence type="ECO:0000313" key="3">
    <source>
        <dbReference type="EMBL" id="QOK21928.1"/>
    </source>
</evidence>
<reference evidence="3 7" key="3">
    <citation type="submission" date="2020-10" db="EMBL/GenBank/DDBJ databases">
        <title>Janibacter indicus TT2 genome sequence.</title>
        <authorList>
            <person name="Lee K."/>
            <person name="Ganzorig M."/>
        </authorList>
    </citation>
    <scope>NUCLEOTIDE SEQUENCE [LARGE SCALE GENOMIC DNA]</scope>
    <source>
        <strain evidence="3 7">TT2</strain>
    </source>
</reference>
<keyword evidence="5" id="KW-1185">Reference proteome</keyword>
<dbReference type="Proteomes" id="UP000192634">
    <property type="component" value="Unassembled WGS sequence"/>
</dbReference>
<dbReference type="RefSeq" id="WP_072625149.1">
    <property type="nucleotide sequence ID" value="NZ_CBDRLL010000002.1"/>
</dbReference>